<proteinExistence type="predicted"/>
<dbReference type="SUPFAM" id="SSF69279">
    <property type="entry name" value="Phage tail proteins"/>
    <property type="match status" value="2"/>
</dbReference>
<sequence length="261" mass="29585">MNGLQFTLELTGTEAADLAVVDFTLDEALSAPFTLKVRFASRDATLSARELLDRPVTLAIWQDGEVLRRVNAIVSEFGRGDRGHRRTLYSLVARPALWRLSLRHNSRIFQHASPLTILNTLCDECGLQDVVFAATREPETREYCVQYRESDLAFIERLAAEEGLFYFHEFDNHTSVEGPSGGHRLVFADAPRLLTHLGERTYHSRAGGTPPTRHLRKLKQLARVAPSSVMLKDYAFKKPAYTQLHEHIAADLEEHAQRDDY</sequence>
<dbReference type="AlphaFoldDB" id="A0A9D2B4Y7"/>
<dbReference type="Gene3D" id="2.30.110.50">
    <property type="match status" value="1"/>
</dbReference>
<evidence type="ECO:0000313" key="1">
    <source>
        <dbReference type="EMBL" id="HIX61343.1"/>
    </source>
</evidence>
<accession>A0A9D2B4Y7</accession>
<reference evidence="1" key="2">
    <citation type="submission" date="2021-04" db="EMBL/GenBank/DDBJ databases">
        <authorList>
            <person name="Gilroy R."/>
        </authorList>
    </citation>
    <scope>NUCLEOTIDE SEQUENCE</scope>
    <source>
        <strain evidence="1">1193</strain>
    </source>
</reference>
<dbReference type="Pfam" id="PF05954">
    <property type="entry name" value="Phage_GPD"/>
    <property type="match status" value="1"/>
</dbReference>
<dbReference type="InterPro" id="IPR017847">
    <property type="entry name" value="T6SS_RhsGE_Vgr_subset"/>
</dbReference>
<organism evidence="1 2">
    <name type="scientific">Candidatus Halomonas stercoripullorum</name>
    <dbReference type="NCBI Taxonomy" id="2838617"/>
    <lineage>
        <taxon>Bacteria</taxon>
        <taxon>Pseudomonadati</taxon>
        <taxon>Pseudomonadota</taxon>
        <taxon>Gammaproteobacteria</taxon>
        <taxon>Oceanospirillales</taxon>
        <taxon>Halomonadaceae</taxon>
        <taxon>Halomonas</taxon>
    </lineage>
</organism>
<protein>
    <submittedName>
        <fullName evidence="1">Type VI secretion system tip protein VgrG</fullName>
    </submittedName>
</protein>
<evidence type="ECO:0000313" key="2">
    <source>
        <dbReference type="Proteomes" id="UP000824248"/>
    </source>
</evidence>
<gene>
    <name evidence="1" type="primary">VgrG</name>
    <name evidence="1" type="ORF">H9854_03780</name>
</gene>
<name>A0A9D2B4Y7_9GAMM</name>
<reference evidence="1" key="1">
    <citation type="journal article" date="2021" name="PeerJ">
        <title>Extensive microbial diversity within the chicken gut microbiome revealed by metagenomics and culture.</title>
        <authorList>
            <person name="Gilroy R."/>
            <person name="Ravi A."/>
            <person name="Getino M."/>
            <person name="Pursley I."/>
            <person name="Horton D.L."/>
            <person name="Alikhan N.F."/>
            <person name="Baker D."/>
            <person name="Gharbi K."/>
            <person name="Hall N."/>
            <person name="Watson M."/>
            <person name="Adriaenssens E.M."/>
            <person name="Foster-Nyarko E."/>
            <person name="Jarju S."/>
            <person name="Secka A."/>
            <person name="Antonio M."/>
            <person name="Oren A."/>
            <person name="Chaudhuri R.R."/>
            <person name="La Ragione R."/>
            <person name="Hildebrand F."/>
            <person name="Pallen M.J."/>
        </authorList>
    </citation>
    <scope>NUCLEOTIDE SEQUENCE</scope>
    <source>
        <strain evidence="1">1193</strain>
    </source>
</reference>
<dbReference type="NCBIfam" id="TIGR03361">
    <property type="entry name" value="VI_Rhs_Vgr"/>
    <property type="match status" value="1"/>
</dbReference>
<feature type="non-terminal residue" evidence="1">
    <location>
        <position position="261"/>
    </location>
</feature>
<dbReference type="NCBIfam" id="TIGR01646">
    <property type="entry name" value="vgr_GE"/>
    <property type="match status" value="1"/>
</dbReference>
<dbReference type="EMBL" id="DXFC01000109">
    <property type="protein sequence ID" value="HIX61343.1"/>
    <property type="molecule type" value="Genomic_DNA"/>
</dbReference>
<comment type="caution">
    <text evidence="1">The sequence shown here is derived from an EMBL/GenBank/DDBJ whole genome shotgun (WGS) entry which is preliminary data.</text>
</comment>
<dbReference type="InterPro" id="IPR006533">
    <property type="entry name" value="T6SS_Vgr_RhsGE"/>
</dbReference>
<dbReference type="Proteomes" id="UP000824248">
    <property type="component" value="Unassembled WGS sequence"/>
</dbReference>